<evidence type="ECO:0000256" key="2">
    <source>
        <dbReference type="SAM" id="Phobius"/>
    </source>
</evidence>
<comment type="caution">
    <text evidence="3">The sequence shown here is derived from an EMBL/GenBank/DDBJ whole genome shotgun (WGS) entry which is preliminary data.</text>
</comment>
<protein>
    <submittedName>
        <fullName evidence="3">Uncharacterized protein</fullName>
    </submittedName>
</protein>
<dbReference type="STRING" id="1798647.A2855_00260"/>
<dbReference type="EMBL" id="MHKX01000030">
    <property type="protein sequence ID" value="OGY97580.1"/>
    <property type="molecule type" value="Genomic_DNA"/>
</dbReference>
<organism evidence="3 4">
    <name type="scientific">Candidatus Liptonbacteria bacterium RIFCSPHIGHO2_01_FULL_57_28</name>
    <dbReference type="NCBI Taxonomy" id="1798647"/>
    <lineage>
        <taxon>Bacteria</taxon>
        <taxon>Candidatus Liptoniibacteriota</taxon>
    </lineage>
</organism>
<keyword evidence="2" id="KW-0472">Membrane</keyword>
<keyword evidence="1" id="KW-0175">Coiled coil</keyword>
<keyword evidence="2" id="KW-0812">Transmembrane</keyword>
<sequence length="279" mass="28199">MINQQLVDYIKQQMQAGVAGDSIRKALLDAGWTAADVNDSFGSIEPAAAAQPAAVVQQAVNPAVAMGGVDVQPKSSAAGAGSASDRFFAKPAGGAAQMPKDDDDDSDHPSVKKLMVTIIAMGIVMLLLAGALVFVYFNLNGQLEAARSGGLGGADQAALQQQIGQLTTDKDELNAEVEGLTADNDSLRGELSFVLPPLAGASSTPVAATVKGTLLNSASTTFSLVTAHNLKIIVANSADEKVSSALTPLVGGAGMVTLSGTHAPGSMNLTVTAVNGVEL</sequence>
<dbReference type="Proteomes" id="UP000179059">
    <property type="component" value="Unassembled WGS sequence"/>
</dbReference>
<keyword evidence="2" id="KW-1133">Transmembrane helix</keyword>
<name>A0A1G2CA93_9BACT</name>
<dbReference type="AlphaFoldDB" id="A0A1G2CA93"/>
<evidence type="ECO:0000313" key="3">
    <source>
        <dbReference type="EMBL" id="OGY97580.1"/>
    </source>
</evidence>
<gene>
    <name evidence="3" type="ORF">A2855_00260</name>
</gene>
<evidence type="ECO:0000256" key="1">
    <source>
        <dbReference type="SAM" id="Coils"/>
    </source>
</evidence>
<reference evidence="3 4" key="1">
    <citation type="journal article" date="2016" name="Nat. Commun.">
        <title>Thousands of microbial genomes shed light on interconnected biogeochemical processes in an aquifer system.</title>
        <authorList>
            <person name="Anantharaman K."/>
            <person name="Brown C.T."/>
            <person name="Hug L.A."/>
            <person name="Sharon I."/>
            <person name="Castelle C.J."/>
            <person name="Probst A.J."/>
            <person name="Thomas B.C."/>
            <person name="Singh A."/>
            <person name="Wilkins M.J."/>
            <person name="Karaoz U."/>
            <person name="Brodie E.L."/>
            <person name="Williams K.H."/>
            <person name="Hubbard S.S."/>
            <person name="Banfield J.F."/>
        </authorList>
    </citation>
    <scope>NUCLEOTIDE SEQUENCE [LARGE SCALE GENOMIC DNA]</scope>
</reference>
<accession>A0A1G2CA93</accession>
<evidence type="ECO:0000313" key="4">
    <source>
        <dbReference type="Proteomes" id="UP000179059"/>
    </source>
</evidence>
<feature type="coiled-coil region" evidence="1">
    <location>
        <begin position="156"/>
        <end position="190"/>
    </location>
</feature>
<feature type="transmembrane region" description="Helical" evidence="2">
    <location>
        <begin position="114"/>
        <end position="137"/>
    </location>
</feature>
<proteinExistence type="predicted"/>